<keyword evidence="1" id="KW-1133">Transmembrane helix</keyword>
<accession>A0A9P5YVK3</accession>
<reference evidence="2" key="1">
    <citation type="submission" date="2020-11" db="EMBL/GenBank/DDBJ databases">
        <authorList>
            <consortium name="DOE Joint Genome Institute"/>
            <person name="Ahrendt S."/>
            <person name="Riley R."/>
            <person name="Andreopoulos W."/>
            <person name="Labutti K."/>
            <person name="Pangilinan J."/>
            <person name="Ruiz-Duenas F.J."/>
            <person name="Barrasa J.M."/>
            <person name="Sanchez-Garcia M."/>
            <person name="Camarero S."/>
            <person name="Miyauchi S."/>
            <person name="Serrano A."/>
            <person name="Linde D."/>
            <person name="Babiker R."/>
            <person name="Drula E."/>
            <person name="Ayuso-Fernandez I."/>
            <person name="Pacheco R."/>
            <person name="Padilla G."/>
            <person name="Ferreira P."/>
            <person name="Barriuso J."/>
            <person name="Kellner H."/>
            <person name="Castanera R."/>
            <person name="Alfaro M."/>
            <person name="Ramirez L."/>
            <person name="Pisabarro A.G."/>
            <person name="Kuo A."/>
            <person name="Tritt A."/>
            <person name="Lipzen A."/>
            <person name="He G."/>
            <person name="Yan M."/>
            <person name="Ng V."/>
            <person name="Cullen D."/>
            <person name="Martin F."/>
            <person name="Rosso M.-N."/>
            <person name="Henrissat B."/>
            <person name="Hibbett D."/>
            <person name="Martinez A.T."/>
            <person name="Grigoriev I.V."/>
        </authorList>
    </citation>
    <scope>NUCLEOTIDE SEQUENCE</scope>
    <source>
        <strain evidence="2">CIRM-BRFM 674</strain>
    </source>
</reference>
<evidence type="ECO:0000313" key="3">
    <source>
        <dbReference type="Proteomes" id="UP000807469"/>
    </source>
</evidence>
<feature type="transmembrane region" description="Helical" evidence="1">
    <location>
        <begin position="231"/>
        <end position="250"/>
    </location>
</feature>
<comment type="caution">
    <text evidence="2">The sequence shown here is derived from an EMBL/GenBank/DDBJ whole genome shotgun (WGS) entry which is preliminary data.</text>
</comment>
<dbReference type="Proteomes" id="UP000807469">
    <property type="component" value="Unassembled WGS sequence"/>
</dbReference>
<feature type="transmembrane region" description="Helical" evidence="1">
    <location>
        <begin position="151"/>
        <end position="177"/>
    </location>
</feature>
<feature type="transmembrane region" description="Helical" evidence="1">
    <location>
        <begin position="197"/>
        <end position="219"/>
    </location>
</feature>
<feature type="transmembrane region" description="Helical" evidence="1">
    <location>
        <begin position="6"/>
        <end position="28"/>
    </location>
</feature>
<gene>
    <name evidence="2" type="ORF">BDN70DRAFT_882688</name>
</gene>
<feature type="transmembrane region" description="Helical" evidence="1">
    <location>
        <begin position="117"/>
        <end position="139"/>
    </location>
</feature>
<evidence type="ECO:0000256" key="1">
    <source>
        <dbReference type="SAM" id="Phobius"/>
    </source>
</evidence>
<keyword evidence="1" id="KW-0812">Transmembrane</keyword>
<keyword evidence="1" id="KW-0472">Membrane</keyword>
<dbReference type="AlphaFoldDB" id="A0A9P5YVK3"/>
<protein>
    <submittedName>
        <fullName evidence="2">Uncharacterized protein</fullName>
    </submittedName>
</protein>
<name>A0A9P5YVK3_9AGAR</name>
<keyword evidence="3" id="KW-1185">Reference proteome</keyword>
<dbReference type="EMBL" id="MU155301">
    <property type="protein sequence ID" value="KAF9476254.1"/>
    <property type="molecule type" value="Genomic_DNA"/>
</dbReference>
<organism evidence="2 3">
    <name type="scientific">Pholiota conissans</name>
    <dbReference type="NCBI Taxonomy" id="109636"/>
    <lineage>
        <taxon>Eukaryota</taxon>
        <taxon>Fungi</taxon>
        <taxon>Dikarya</taxon>
        <taxon>Basidiomycota</taxon>
        <taxon>Agaricomycotina</taxon>
        <taxon>Agaricomycetes</taxon>
        <taxon>Agaricomycetidae</taxon>
        <taxon>Agaricales</taxon>
        <taxon>Agaricineae</taxon>
        <taxon>Strophariaceae</taxon>
        <taxon>Pholiota</taxon>
    </lineage>
</organism>
<feature type="transmembrane region" description="Helical" evidence="1">
    <location>
        <begin position="40"/>
        <end position="65"/>
    </location>
</feature>
<feature type="transmembrane region" description="Helical" evidence="1">
    <location>
        <begin position="85"/>
        <end position="105"/>
    </location>
</feature>
<proteinExistence type="predicted"/>
<sequence>MELLGTFLAAIAFGIVAVLVLSTLQILLGKTRIYSRTMQLTLLCYIFFMSSMSLLALVQQVVFTIKKVSHEVELGTDASGSQIDQTVALPFAIWGADIFLLWRCTVLYRGVSKLQQAAVLLVVFTAGLSSLGSGIFFFFTGKYTDTHLSNFPTVFAVASSGLVNILLRTLIVSRILYHQRYVQKAMGTPYASIYTKIMTMCVESCAMTSICGAVFLGLYYSKDEHQKLASVIPLILLPHICILTPLLLVYRVARGRNVTTLAVSETVMQGTTANTEGAERSKIRFKNPVATSSTGQISFVSGDYRGSTQTLDNTYFDYHPSASLDCVETDVTHVEYQRRKDGIEEVGLASFSPASARSSLRFQSQIYP</sequence>
<evidence type="ECO:0000313" key="2">
    <source>
        <dbReference type="EMBL" id="KAF9476254.1"/>
    </source>
</evidence>
<dbReference type="OrthoDB" id="3267806at2759"/>